<keyword evidence="2" id="KW-0732">Signal</keyword>
<sequence length="135" mass="13471">MRLTTLSLPLLLALSIPAAAQTAPMGNPFGPGGTVGLPSGAGAAPRPAPAPTAKPVQDPAPAPSQKPARAAPSGTIFPPAVSPKYANEPTGMARQKTCLGQYNANKAAGGSGNGGMPWIVKGGGYWSECNKRLKG</sequence>
<keyword evidence="4" id="KW-1185">Reference proteome</keyword>
<evidence type="ECO:0000313" key="3">
    <source>
        <dbReference type="EMBL" id="ACL57689.1"/>
    </source>
</evidence>
<feature type="chain" id="PRO_5002871804" evidence="2">
    <location>
        <begin position="21"/>
        <end position="135"/>
    </location>
</feature>
<organism evidence="3 4">
    <name type="scientific">Methylobacterium nodulans (strain LMG 21967 / CNCM I-2342 / ORS 2060)</name>
    <dbReference type="NCBI Taxonomy" id="460265"/>
    <lineage>
        <taxon>Bacteria</taxon>
        <taxon>Pseudomonadati</taxon>
        <taxon>Pseudomonadota</taxon>
        <taxon>Alphaproteobacteria</taxon>
        <taxon>Hyphomicrobiales</taxon>
        <taxon>Methylobacteriaceae</taxon>
        <taxon>Methylobacterium</taxon>
    </lineage>
</organism>
<dbReference type="STRING" id="460265.Mnod_2733"/>
<evidence type="ECO:0000313" key="4">
    <source>
        <dbReference type="Proteomes" id="UP000008207"/>
    </source>
</evidence>
<feature type="compositionally biased region" description="Low complexity" evidence="1">
    <location>
        <begin position="36"/>
        <end position="45"/>
    </location>
</feature>
<evidence type="ECO:0000256" key="2">
    <source>
        <dbReference type="SAM" id="SignalP"/>
    </source>
</evidence>
<reference evidence="3 4" key="1">
    <citation type="submission" date="2009-01" db="EMBL/GenBank/DDBJ databases">
        <title>Complete sequence of chromosome of Methylobacterium nodulans ORS 2060.</title>
        <authorList>
            <consortium name="US DOE Joint Genome Institute"/>
            <person name="Lucas S."/>
            <person name="Copeland A."/>
            <person name="Lapidus A."/>
            <person name="Glavina del Rio T."/>
            <person name="Dalin E."/>
            <person name="Tice H."/>
            <person name="Bruce D."/>
            <person name="Goodwin L."/>
            <person name="Pitluck S."/>
            <person name="Sims D."/>
            <person name="Brettin T."/>
            <person name="Detter J.C."/>
            <person name="Han C."/>
            <person name="Larimer F."/>
            <person name="Land M."/>
            <person name="Hauser L."/>
            <person name="Kyrpides N."/>
            <person name="Ivanova N."/>
            <person name="Marx C.J."/>
            <person name="Richardson P."/>
        </authorList>
    </citation>
    <scope>NUCLEOTIDE SEQUENCE [LARGE SCALE GENOMIC DNA]</scope>
    <source>
        <strain evidence="4">LMG 21967 / CNCM I-2342 / ORS 2060</strain>
    </source>
</reference>
<dbReference type="KEGG" id="mno:Mnod_2733"/>
<dbReference type="Proteomes" id="UP000008207">
    <property type="component" value="Chromosome"/>
</dbReference>
<feature type="compositionally biased region" description="Pro residues" evidence="1">
    <location>
        <begin position="46"/>
        <end position="64"/>
    </location>
</feature>
<proteinExistence type="predicted"/>
<dbReference type="RefSeq" id="WP_015929366.1">
    <property type="nucleotide sequence ID" value="NC_011894.1"/>
</dbReference>
<evidence type="ECO:0000256" key="1">
    <source>
        <dbReference type="SAM" id="MobiDB-lite"/>
    </source>
</evidence>
<gene>
    <name evidence="3" type="ordered locus">Mnod_2733</name>
</gene>
<dbReference type="EMBL" id="CP001349">
    <property type="protein sequence ID" value="ACL57689.1"/>
    <property type="molecule type" value="Genomic_DNA"/>
</dbReference>
<protein>
    <submittedName>
        <fullName evidence="3">Uncharacterized protein</fullName>
    </submittedName>
</protein>
<feature type="region of interest" description="Disordered" evidence="1">
    <location>
        <begin position="25"/>
        <end position="89"/>
    </location>
</feature>
<dbReference type="OrthoDB" id="8001261at2"/>
<dbReference type="HOGENOM" id="CLU_088562_1_0_5"/>
<dbReference type="eggNOG" id="ENOG5032SYQ">
    <property type="taxonomic scope" value="Bacteria"/>
</dbReference>
<name>B8IFF4_METNO</name>
<accession>B8IFF4</accession>
<feature type="signal peptide" evidence="2">
    <location>
        <begin position="1"/>
        <end position="20"/>
    </location>
</feature>
<dbReference type="AlphaFoldDB" id="B8IFF4"/>